<keyword evidence="1" id="KW-0732">Signal</keyword>
<accession>A0A4P8YJH9</accession>
<dbReference type="Proteomes" id="UP000302163">
    <property type="component" value="Chromosome"/>
</dbReference>
<dbReference type="EMBL" id="CP040428">
    <property type="protein sequence ID" value="QCT20901.1"/>
    <property type="molecule type" value="Genomic_DNA"/>
</dbReference>
<name>A0A4P8YJH9_9ENTR</name>
<proteinExistence type="predicted"/>
<gene>
    <name evidence="2" type="ORF">FEM41_15235</name>
</gene>
<protein>
    <submittedName>
        <fullName evidence="2">Uncharacterized protein</fullName>
    </submittedName>
</protein>
<evidence type="ECO:0000313" key="2">
    <source>
        <dbReference type="EMBL" id="QCT20901.1"/>
    </source>
</evidence>
<organism evidence="2 3">
    <name type="scientific">Jejubacter calystegiae</name>
    <dbReference type="NCBI Taxonomy" id="2579935"/>
    <lineage>
        <taxon>Bacteria</taxon>
        <taxon>Pseudomonadati</taxon>
        <taxon>Pseudomonadota</taxon>
        <taxon>Gammaproteobacteria</taxon>
        <taxon>Enterobacterales</taxon>
        <taxon>Enterobacteriaceae</taxon>
        <taxon>Jejubacter</taxon>
    </lineage>
</organism>
<reference evidence="2 3" key="1">
    <citation type="submission" date="2019-05" db="EMBL/GenBank/DDBJ databases">
        <title>Complete genome sequence of Izhakiella calystegiae KSNA2, an endophyte isolated from beach morning glory (Calystegia soldanella).</title>
        <authorList>
            <person name="Jiang L."/>
            <person name="Jeong J.C."/>
            <person name="Kim C.Y."/>
            <person name="Kim D.H."/>
            <person name="Kim S.W."/>
            <person name="Lee j."/>
        </authorList>
    </citation>
    <scope>NUCLEOTIDE SEQUENCE [LARGE SCALE GENOMIC DNA]</scope>
    <source>
        <strain evidence="2 3">KSNA2</strain>
    </source>
</reference>
<keyword evidence="3" id="KW-1185">Reference proteome</keyword>
<evidence type="ECO:0000313" key="3">
    <source>
        <dbReference type="Proteomes" id="UP000302163"/>
    </source>
</evidence>
<dbReference type="OrthoDB" id="6555570at2"/>
<feature type="signal peptide" evidence="1">
    <location>
        <begin position="1"/>
        <end position="19"/>
    </location>
</feature>
<dbReference type="KEGG" id="izh:FEM41_15235"/>
<dbReference type="RefSeq" id="WP_138096946.1">
    <property type="nucleotide sequence ID" value="NZ_CP040428.1"/>
</dbReference>
<dbReference type="AlphaFoldDB" id="A0A4P8YJH9"/>
<feature type="chain" id="PRO_5020638641" evidence="1">
    <location>
        <begin position="20"/>
        <end position="305"/>
    </location>
</feature>
<sequence length="305" mass="32363">MRPLLCGVVLLSYSAFSGAADLVFRVQPGQTVQIIQEGGNAQWGSGVLARRAEAGTRLMVRLQAAGKGECRNGILGGSSELEAIKIPMVAVSTGDRRGKTLVCGDTLESASGFLGVKVREHAARVTPEQIPSVSSALLNQRILLGNLSFYSEDKLLGVDSLYVDLSSILSDQPTLMASFTRRTALVLGDVGPFNDASTETQLTVAKTQRATMEALAYTLQFESSHKHSDRFLLKSSLEDKYVPYQVAIAGRAIGPADIYRGVIPSGLLATDVLTIKVSVAGKDTHGIIAGSRLSDTLTAVVTPEL</sequence>
<evidence type="ECO:0000256" key="1">
    <source>
        <dbReference type="SAM" id="SignalP"/>
    </source>
</evidence>